<dbReference type="Ensembl" id="ENSHHUT00000055250.1">
    <property type="protein sequence ID" value="ENSHHUP00000053383.1"/>
    <property type="gene ID" value="ENSHHUG00000032058.1"/>
</dbReference>
<dbReference type="PROSITE" id="PS50088">
    <property type="entry name" value="ANK_REPEAT"/>
    <property type="match status" value="2"/>
</dbReference>
<keyword evidence="2 3" id="KW-0040">ANK repeat</keyword>
<dbReference type="PANTHER" id="PTHR24198:SF165">
    <property type="entry name" value="ANKYRIN REPEAT-CONTAINING PROTEIN-RELATED"/>
    <property type="match status" value="1"/>
</dbReference>
<keyword evidence="7" id="KW-1185">Reference proteome</keyword>
<feature type="region of interest" description="Disordered" evidence="5">
    <location>
        <begin position="33"/>
        <end position="81"/>
    </location>
</feature>
<evidence type="ECO:0000313" key="6">
    <source>
        <dbReference type="Ensembl" id="ENSHHUP00000053383.1"/>
    </source>
</evidence>
<dbReference type="Proteomes" id="UP000314982">
    <property type="component" value="Unassembled WGS sequence"/>
</dbReference>
<dbReference type="PANTHER" id="PTHR24198">
    <property type="entry name" value="ANKYRIN REPEAT AND PROTEIN KINASE DOMAIN-CONTAINING PROTEIN"/>
    <property type="match status" value="1"/>
</dbReference>
<evidence type="ECO:0000256" key="3">
    <source>
        <dbReference type="PROSITE-ProRule" id="PRU00023"/>
    </source>
</evidence>
<keyword evidence="1" id="KW-0677">Repeat</keyword>
<dbReference type="Gene3D" id="1.25.40.20">
    <property type="entry name" value="Ankyrin repeat-containing domain"/>
    <property type="match status" value="1"/>
</dbReference>
<organism evidence="6 7">
    <name type="scientific">Hucho hucho</name>
    <name type="common">huchen</name>
    <dbReference type="NCBI Taxonomy" id="62062"/>
    <lineage>
        <taxon>Eukaryota</taxon>
        <taxon>Metazoa</taxon>
        <taxon>Chordata</taxon>
        <taxon>Craniata</taxon>
        <taxon>Vertebrata</taxon>
        <taxon>Euteleostomi</taxon>
        <taxon>Actinopterygii</taxon>
        <taxon>Neopterygii</taxon>
        <taxon>Teleostei</taxon>
        <taxon>Protacanthopterygii</taxon>
        <taxon>Salmoniformes</taxon>
        <taxon>Salmonidae</taxon>
        <taxon>Salmoninae</taxon>
        <taxon>Hucho</taxon>
    </lineage>
</organism>
<evidence type="ECO:0000256" key="1">
    <source>
        <dbReference type="ARBA" id="ARBA00022737"/>
    </source>
</evidence>
<dbReference type="AlphaFoldDB" id="A0A4W5NU40"/>
<dbReference type="SUPFAM" id="SSF48403">
    <property type="entry name" value="Ankyrin repeat"/>
    <property type="match status" value="1"/>
</dbReference>
<dbReference type="InterPro" id="IPR002110">
    <property type="entry name" value="Ankyrin_rpt"/>
</dbReference>
<feature type="repeat" description="ANK" evidence="3">
    <location>
        <begin position="243"/>
        <end position="275"/>
    </location>
</feature>
<dbReference type="PROSITE" id="PS50096">
    <property type="entry name" value="IQ"/>
    <property type="match status" value="1"/>
</dbReference>
<feature type="compositionally biased region" description="Polar residues" evidence="5">
    <location>
        <begin position="33"/>
        <end position="46"/>
    </location>
</feature>
<evidence type="ECO:0000256" key="2">
    <source>
        <dbReference type="ARBA" id="ARBA00023043"/>
    </source>
</evidence>
<dbReference type="InterPro" id="IPR027417">
    <property type="entry name" value="P-loop_NTPase"/>
</dbReference>
<dbReference type="Pfam" id="PF12796">
    <property type="entry name" value="Ank_2"/>
    <property type="match status" value="1"/>
</dbReference>
<dbReference type="Gene3D" id="3.40.50.300">
    <property type="entry name" value="P-loop containing nucleotide triphosphate hydrolases"/>
    <property type="match status" value="1"/>
</dbReference>
<feature type="coiled-coil region" evidence="4">
    <location>
        <begin position="97"/>
        <end position="153"/>
    </location>
</feature>
<evidence type="ECO:0000313" key="7">
    <source>
        <dbReference type="Proteomes" id="UP000314982"/>
    </source>
</evidence>
<reference evidence="6" key="2">
    <citation type="submission" date="2025-08" db="UniProtKB">
        <authorList>
            <consortium name="Ensembl"/>
        </authorList>
    </citation>
    <scope>IDENTIFICATION</scope>
</reference>
<proteinExistence type="predicted"/>
<protein>
    <submittedName>
        <fullName evidence="6">Uncharacterized protein</fullName>
    </submittedName>
</protein>
<feature type="region of interest" description="Disordered" evidence="5">
    <location>
        <begin position="309"/>
        <end position="330"/>
    </location>
</feature>
<feature type="repeat" description="ANK" evidence="3">
    <location>
        <begin position="210"/>
        <end position="242"/>
    </location>
</feature>
<sequence>MFNLFQFRDMDAKMWCFMVLSRQLGLGKNEVNSRCASPQRRQSTGVTQGGQSKGKDAAKARGNTSASAKTVQPPKKKPTPEELAAVTIQRATRGLLARRERVRRQKEKQDYEDLMDRLEKEAFVALVRREQEEAEWKRKNEEDERKRKKEEQLLRTRLLEAAFDGEAEEVLAILKEVSDRDTKHGLGLVEAGKRQRLLNQLCMINITDANGNTAVSEAAGGGQPEVITLLVERGADINTRGAFGRTPIYRAAFGGHLGAVQTLLQLGSDPRTHADDGSTPEQVASEEAVIATLQNWDLSATDSMLTKMKEEEQRRVEEEEKQNEAENDRLKGEVEQLQKEHERYQRELQKAFVELNKRITEHDKCVTKGMEEQAKVPLQVVHEAEDVLAKAQIAAHKAAEQLSLAKLTLREQSGGDAVLDRGGVRCLVRDLEEVLIKDVGGKIKQDGRWPLLVDTYGQAATFLRYRDTNYLDALHPGDMQPDKLRLALLGAIRFGKPLVINMMEVDLFESVQNQLDQVNPGLSEQLMNKELLQEERYLSLVRSTDGPQYARTEFMLDRIEKFSLVMVTKQRHPPDALLTAFYPIQVTLPEPKI</sequence>
<dbReference type="PROSITE" id="PS50297">
    <property type="entry name" value="ANK_REP_REGION"/>
    <property type="match status" value="2"/>
</dbReference>
<evidence type="ECO:0000256" key="5">
    <source>
        <dbReference type="SAM" id="MobiDB-lite"/>
    </source>
</evidence>
<evidence type="ECO:0000256" key="4">
    <source>
        <dbReference type="SAM" id="Coils"/>
    </source>
</evidence>
<dbReference type="STRING" id="62062.ENSHHUP00000053383"/>
<accession>A0A4W5NU40</accession>
<name>A0A4W5NU40_9TELE</name>
<dbReference type="InterPro" id="IPR036770">
    <property type="entry name" value="Ankyrin_rpt-contain_sf"/>
</dbReference>
<reference evidence="7" key="1">
    <citation type="submission" date="2018-06" db="EMBL/GenBank/DDBJ databases">
        <title>Genome assembly of Danube salmon.</title>
        <authorList>
            <person name="Macqueen D.J."/>
            <person name="Gundappa M.K."/>
        </authorList>
    </citation>
    <scope>NUCLEOTIDE SEQUENCE [LARGE SCALE GENOMIC DNA]</scope>
</reference>
<keyword evidence="4" id="KW-0175">Coiled coil</keyword>
<dbReference type="SMART" id="SM00248">
    <property type="entry name" value="ANK"/>
    <property type="match status" value="2"/>
</dbReference>
<reference evidence="6" key="3">
    <citation type="submission" date="2025-09" db="UniProtKB">
        <authorList>
            <consortium name="Ensembl"/>
        </authorList>
    </citation>
    <scope>IDENTIFICATION</scope>
</reference>
<dbReference type="GeneTree" id="ENSGT00390000010763"/>